<dbReference type="CDD" id="cd02440">
    <property type="entry name" value="AdoMet_MTases"/>
    <property type="match status" value="1"/>
</dbReference>
<dbReference type="GO" id="GO:0032259">
    <property type="term" value="P:methylation"/>
    <property type="evidence" value="ECO:0007669"/>
    <property type="project" value="UniProtKB-KW"/>
</dbReference>
<dbReference type="GO" id="GO:0008168">
    <property type="term" value="F:methyltransferase activity"/>
    <property type="evidence" value="ECO:0007669"/>
    <property type="project" value="UniProtKB-KW"/>
</dbReference>
<accession>A0ABX0GPG4</accession>
<sequence>MVCGRTLHWSGWDDAPVDDFLSPLPFAPGTVVPPPQLLRSVLRWGAVSTPICNLLVRAEALRAVGGSEDRFRGAYEDQVLLSKLELEVPAVISGQRTSRYRQHAASHTTTANPQAAQIEATARLQFLQWLSSYIDAGRHREDRVLRDAVDAALAVATPAPRRLASAGALARAAAHRVPPQVQRQLRRVARPRRPGLVRLGSLASTEPVSRFFGFDRGLPVDRYYIEGFLAENAENVGGRVLEVGDSSYTLRFGGDRVTRADVLNVDAAMPGTTFAADLADAPELPSEAFDCVVLTQTLHLVYDMAAAVRTLHRILRPGGTVLATVPGISPVSADRWAETWYWSLTPLSARLLFEEAFEPDLVEVRQWGNVLSAVAFVEGLSAQELRPQELDRVDPQYPVTVAVRAFKPA</sequence>
<evidence type="ECO:0000313" key="1">
    <source>
        <dbReference type="EMBL" id="NHC12724.1"/>
    </source>
</evidence>
<proteinExistence type="predicted"/>
<gene>
    <name evidence="1" type="ORF">G9H71_02885</name>
</gene>
<dbReference type="InterPro" id="IPR029063">
    <property type="entry name" value="SAM-dependent_MTases_sf"/>
</dbReference>
<evidence type="ECO:0000313" key="2">
    <source>
        <dbReference type="Proteomes" id="UP000800981"/>
    </source>
</evidence>
<organism evidence="1 2">
    <name type="scientific">Motilibacter deserti</name>
    <dbReference type="NCBI Taxonomy" id="2714956"/>
    <lineage>
        <taxon>Bacteria</taxon>
        <taxon>Bacillati</taxon>
        <taxon>Actinomycetota</taxon>
        <taxon>Actinomycetes</taxon>
        <taxon>Motilibacterales</taxon>
        <taxon>Motilibacteraceae</taxon>
        <taxon>Motilibacter</taxon>
    </lineage>
</organism>
<reference evidence="1 2" key="1">
    <citation type="submission" date="2020-03" db="EMBL/GenBank/DDBJ databases">
        <title>Two novel Motilibacter sp.</title>
        <authorList>
            <person name="Liu S."/>
        </authorList>
    </citation>
    <scope>NUCLEOTIDE SEQUENCE [LARGE SCALE GENOMIC DNA]</scope>
    <source>
        <strain evidence="1 2">E257</strain>
    </source>
</reference>
<dbReference type="EMBL" id="JAANNP010000001">
    <property type="protein sequence ID" value="NHC12724.1"/>
    <property type="molecule type" value="Genomic_DNA"/>
</dbReference>
<keyword evidence="2" id="KW-1185">Reference proteome</keyword>
<dbReference type="SUPFAM" id="SSF53335">
    <property type="entry name" value="S-adenosyl-L-methionine-dependent methyltransferases"/>
    <property type="match status" value="1"/>
</dbReference>
<protein>
    <submittedName>
        <fullName evidence="1">Class I SAM-dependent methyltransferase</fullName>
    </submittedName>
</protein>
<keyword evidence="1" id="KW-0808">Transferase</keyword>
<dbReference type="Gene3D" id="3.40.50.150">
    <property type="entry name" value="Vaccinia Virus protein VP39"/>
    <property type="match status" value="1"/>
</dbReference>
<keyword evidence="1" id="KW-0489">Methyltransferase</keyword>
<dbReference type="Proteomes" id="UP000800981">
    <property type="component" value="Unassembled WGS sequence"/>
</dbReference>
<name>A0ABX0GPG4_9ACTN</name>
<dbReference type="Pfam" id="PF13489">
    <property type="entry name" value="Methyltransf_23"/>
    <property type="match status" value="1"/>
</dbReference>
<comment type="caution">
    <text evidence="1">The sequence shown here is derived from an EMBL/GenBank/DDBJ whole genome shotgun (WGS) entry which is preliminary data.</text>
</comment>